<reference evidence="11" key="1">
    <citation type="submission" date="2019-05" db="EMBL/GenBank/DDBJ databases">
        <title>Genome sequence and methylation pattern of the halophilic Archaeon Natrinema versiforme BOL5-4.</title>
        <authorList>
            <person name="DasSarma P."/>
            <person name="Anton B.P."/>
            <person name="DasSarma S.L."/>
            <person name="Martinez F.L."/>
            <person name="Guzman D."/>
            <person name="Roberts R.J."/>
            <person name="DasSarma S."/>
        </authorList>
    </citation>
    <scope>NUCLEOTIDE SEQUENCE [LARGE SCALE GENOMIC DNA]</scope>
    <source>
        <strain evidence="11">BOL5-4</strain>
        <plasmid evidence="11">pnve414</plasmid>
    </source>
</reference>
<keyword evidence="10" id="KW-0614">Plasmid</keyword>
<dbReference type="GO" id="GO:0005886">
    <property type="term" value="C:plasma membrane"/>
    <property type="evidence" value="ECO:0007669"/>
    <property type="project" value="UniProtKB-SubCell"/>
</dbReference>
<feature type="transmembrane region" description="Helical" evidence="9">
    <location>
        <begin position="97"/>
        <end position="116"/>
    </location>
</feature>
<dbReference type="GO" id="GO:0006865">
    <property type="term" value="P:amino acid transport"/>
    <property type="evidence" value="ECO:0007669"/>
    <property type="project" value="UniProtKB-KW"/>
</dbReference>
<comment type="similarity">
    <text evidence="8">Belongs to the binding-protein-dependent transport system permease family. LivHM subfamily.</text>
</comment>
<evidence type="ECO:0000256" key="5">
    <source>
        <dbReference type="ARBA" id="ARBA00022970"/>
    </source>
</evidence>
<evidence type="ECO:0000256" key="4">
    <source>
        <dbReference type="ARBA" id="ARBA00022692"/>
    </source>
</evidence>
<evidence type="ECO:0000256" key="7">
    <source>
        <dbReference type="ARBA" id="ARBA00023136"/>
    </source>
</evidence>
<dbReference type="InterPro" id="IPR001851">
    <property type="entry name" value="ABC_transp_permease"/>
</dbReference>
<dbReference type="InterPro" id="IPR052157">
    <property type="entry name" value="BCAA_transport_permease"/>
</dbReference>
<feature type="transmembrane region" description="Helical" evidence="9">
    <location>
        <begin position="136"/>
        <end position="160"/>
    </location>
</feature>
<evidence type="ECO:0000256" key="8">
    <source>
        <dbReference type="ARBA" id="ARBA00037998"/>
    </source>
</evidence>
<evidence type="ECO:0000256" key="2">
    <source>
        <dbReference type="ARBA" id="ARBA00022448"/>
    </source>
</evidence>
<organism evidence="10 11">
    <name type="scientific">Natrinema versiforme</name>
    <dbReference type="NCBI Taxonomy" id="88724"/>
    <lineage>
        <taxon>Archaea</taxon>
        <taxon>Methanobacteriati</taxon>
        <taxon>Methanobacteriota</taxon>
        <taxon>Stenosarchaea group</taxon>
        <taxon>Halobacteria</taxon>
        <taxon>Halobacteriales</taxon>
        <taxon>Natrialbaceae</taxon>
        <taxon>Natrinema</taxon>
    </lineage>
</organism>
<name>A0A4P8WMM6_9EURY</name>
<dbReference type="EMBL" id="CP040332">
    <property type="protein sequence ID" value="QCS44848.1"/>
    <property type="molecule type" value="Genomic_DNA"/>
</dbReference>
<dbReference type="KEGG" id="nvr:FEJ81_21400"/>
<dbReference type="AlphaFoldDB" id="A0A4P8WMM6"/>
<sequence>MLSILPSAIVDGILIGLTYGLVAAGLGLIWGVMDIVNFAHGEHMLIAMYVTLLTAAELNVDPLLLLPVNVVLMFLIGYATYFLVIKRVMDGPVLGQVLCTFGLLLVIRYGIMYAAGPTTRTIDDFVFAGSTTVFGISISFPEVLTALVSIVTVAALYVLLQKTETGKAIRATAQDKQAAQVLGIETDRVYAVAWGIGLAATGVAGTMVATFFPVQPEATPVVWTIASFAAVALGGLGGILGPVAGGVVIGLVENIGAAVLDSSYRQLYVYLVLIGALIYQREGILNWVNS</sequence>
<keyword evidence="6 9" id="KW-1133">Transmembrane helix</keyword>
<dbReference type="PANTHER" id="PTHR11795">
    <property type="entry name" value="BRANCHED-CHAIN AMINO ACID TRANSPORT SYSTEM PERMEASE PROTEIN LIVH"/>
    <property type="match status" value="1"/>
</dbReference>
<evidence type="ECO:0000313" key="10">
    <source>
        <dbReference type="EMBL" id="QCS44848.1"/>
    </source>
</evidence>
<proteinExistence type="inferred from homology"/>
<feature type="transmembrane region" description="Helical" evidence="9">
    <location>
        <begin position="66"/>
        <end position="85"/>
    </location>
</feature>
<feature type="transmembrane region" description="Helical" evidence="9">
    <location>
        <begin position="189"/>
        <end position="212"/>
    </location>
</feature>
<dbReference type="GO" id="GO:0022857">
    <property type="term" value="F:transmembrane transporter activity"/>
    <property type="evidence" value="ECO:0007669"/>
    <property type="project" value="InterPro"/>
</dbReference>
<feature type="transmembrane region" description="Helical" evidence="9">
    <location>
        <begin position="224"/>
        <end position="252"/>
    </location>
</feature>
<comment type="subcellular location">
    <subcellularLocation>
        <location evidence="1">Cell membrane</location>
        <topology evidence="1">Multi-pass membrane protein</topology>
    </subcellularLocation>
</comment>
<protein>
    <submittedName>
        <fullName evidence="10">Branched-chain amino acid ABC transporter permease</fullName>
    </submittedName>
</protein>
<evidence type="ECO:0000313" key="11">
    <source>
        <dbReference type="Proteomes" id="UP000302218"/>
    </source>
</evidence>
<keyword evidence="4 9" id="KW-0812">Transmembrane</keyword>
<dbReference type="Pfam" id="PF02653">
    <property type="entry name" value="BPD_transp_2"/>
    <property type="match status" value="1"/>
</dbReference>
<keyword evidence="3" id="KW-1003">Cell membrane</keyword>
<gene>
    <name evidence="10" type="ORF">FEJ81_21400</name>
</gene>
<evidence type="ECO:0000256" key="1">
    <source>
        <dbReference type="ARBA" id="ARBA00004651"/>
    </source>
</evidence>
<dbReference type="Proteomes" id="UP000302218">
    <property type="component" value="Plasmid pNVE414"/>
</dbReference>
<geneLocation type="plasmid" evidence="11">
    <name>pnve414</name>
</geneLocation>
<dbReference type="RefSeq" id="WP_138247238.1">
    <property type="nucleotide sequence ID" value="NZ_CP040332.1"/>
</dbReference>
<keyword evidence="2" id="KW-0813">Transport</keyword>
<accession>A0A4P8WMM6</accession>
<dbReference type="OrthoDB" id="43815at2157"/>
<dbReference type="PANTHER" id="PTHR11795:SF445">
    <property type="entry name" value="AMINO ACID ABC TRANSPORTER PERMEASE PROTEIN"/>
    <property type="match status" value="1"/>
</dbReference>
<feature type="transmembrane region" description="Helical" evidence="9">
    <location>
        <begin position="264"/>
        <end position="280"/>
    </location>
</feature>
<feature type="transmembrane region" description="Helical" evidence="9">
    <location>
        <begin position="12"/>
        <end position="32"/>
    </location>
</feature>
<evidence type="ECO:0000256" key="3">
    <source>
        <dbReference type="ARBA" id="ARBA00022475"/>
    </source>
</evidence>
<keyword evidence="7 9" id="KW-0472">Membrane</keyword>
<evidence type="ECO:0000256" key="6">
    <source>
        <dbReference type="ARBA" id="ARBA00022989"/>
    </source>
</evidence>
<dbReference type="GeneID" id="40267886"/>
<evidence type="ECO:0000256" key="9">
    <source>
        <dbReference type="SAM" id="Phobius"/>
    </source>
</evidence>
<keyword evidence="5" id="KW-0029">Amino-acid transport</keyword>
<dbReference type="CDD" id="cd06582">
    <property type="entry name" value="TM_PBP1_LivH_like"/>
    <property type="match status" value="1"/>
</dbReference>